<dbReference type="PANTHER" id="PTHR43591">
    <property type="entry name" value="METHYLTRANSFERASE"/>
    <property type="match status" value="1"/>
</dbReference>
<feature type="binding site" evidence="5">
    <location>
        <begin position="121"/>
        <end position="122"/>
    </location>
    <ligand>
        <name>S-adenosyl-L-methionine</name>
        <dbReference type="ChEBI" id="CHEBI:59789"/>
    </ligand>
</feature>
<evidence type="ECO:0000256" key="3">
    <source>
        <dbReference type="ARBA" id="ARBA00022679"/>
    </source>
</evidence>
<comment type="catalytic activity">
    <reaction evidence="5">
        <text>a 2-demethylmenaquinol + S-adenosyl-L-methionine = a menaquinol + S-adenosyl-L-homocysteine + H(+)</text>
        <dbReference type="Rhea" id="RHEA:42640"/>
        <dbReference type="Rhea" id="RHEA-COMP:9539"/>
        <dbReference type="Rhea" id="RHEA-COMP:9563"/>
        <dbReference type="ChEBI" id="CHEBI:15378"/>
        <dbReference type="ChEBI" id="CHEBI:18151"/>
        <dbReference type="ChEBI" id="CHEBI:55437"/>
        <dbReference type="ChEBI" id="CHEBI:57856"/>
        <dbReference type="ChEBI" id="CHEBI:59789"/>
        <dbReference type="EC" id="2.1.1.163"/>
    </reaction>
</comment>
<organism evidence="6 7">
    <name type="scientific">Flavihumibacter fluminis</name>
    <dbReference type="NCBI Taxonomy" id="2909236"/>
    <lineage>
        <taxon>Bacteria</taxon>
        <taxon>Pseudomonadati</taxon>
        <taxon>Bacteroidota</taxon>
        <taxon>Chitinophagia</taxon>
        <taxon>Chitinophagales</taxon>
        <taxon>Chitinophagaceae</taxon>
        <taxon>Flavihumibacter</taxon>
    </lineage>
</organism>
<evidence type="ECO:0000313" key="6">
    <source>
        <dbReference type="EMBL" id="MCF1716073.1"/>
    </source>
</evidence>
<dbReference type="Proteomes" id="UP001200145">
    <property type="component" value="Unassembled WGS sequence"/>
</dbReference>
<comment type="caution">
    <text evidence="6">The sequence shown here is derived from an EMBL/GenBank/DDBJ whole genome shotgun (WGS) entry which is preliminary data.</text>
</comment>
<dbReference type="GO" id="GO:0032259">
    <property type="term" value="P:methylation"/>
    <property type="evidence" value="ECO:0007669"/>
    <property type="project" value="UniProtKB-KW"/>
</dbReference>
<dbReference type="InterPro" id="IPR029063">
    <property type="entry name" value="SAM-dependent_MTases_sf"/>
</dbReference>
<name>A0ABS9BLS4_9BACT</name>
<evidence type="ECO:0000256" key="5">
    <source>
        <dbReference type="HAMAP-Rule" id="MF_01813"/>
    </source>
</evidence>
<dbReference type="CDD" id="cd02440">
    <property type="entry name" value="AdoMet_MTases"/>
    <property type="match status" value="1"/>
</dbReference>
<dbReference type="HAMAP" id="MF_01813">
    <property type="entry name" value="MenG_UbiE_methyltr"/>
    <property type="match status" value="1"/>
</dbReference>
<dbReference type="NCBIfam" id="NF001244">
    <property type="entry name" value="PRK00216.1-5"/>
    <property type="match status" value="1"/>
</dbReference>
<dbReference type="EC" id="2.1.1.163" evidence="5"/>
<evidence type="ECO:0000256" key="2">
    <source>
        <dbReference type="ARBA" id="ARBA00022603"/>
    </source>
</evidence>
<keyword evidence="7" id="KW-1185">Reference proteome</keyword>
<dbReference type="PROSITE" id="PS01184">
    <property type="entry name" value="UBIE_2"/>
    <property type="match status" value="1"/>
</dbReference>
<dbReference type="SUPFAM" id="SSF53335">
    <property type="entry name" value="S-adenosyl-L-methionine-dependent methyltransferases"/>
    <property type="match status" value="1"/>
</dbReference>
<dbReference type="Gene3D" id="3.40.50.150">
    <property type="entry name" value="Vaccinia Virus protein VP39"/>
    <property type="match status" value="1"/>
</dbReference>
<gene>
    <name evidence="6" type="primary">ubiE</name>
    <name evidence="5" type="synonym">menG</name>
    <name evidence="6" type="ORF">L0U88_15640</name>
</gene>
<accession>A0ABS9BLS4</accession>
<keyword evidence="4 5" id="KW-0949">S-adenosyl-L-methionine</keyword>
<comment type="pathway">
    <text evidence="5">Quinol/quinone metabolism; menaquinone biosynthesis; menaquinol from 1,4-dihydroxy-2-naphthoate: step 2/2.</text>
</comment>
<keyword evidence="2 5" id="KW-0489">Methyltransferase</keyword>
<dbReference type="PANTHER" id="PTHR43591:SF24">
    <property type="entry name" value="2-METHOXY-6-POLYPRENYL-1,4-BENZOQUINOL METHYLASE, MITOCHONDRIAL"/>
    <property type="match status" value="1"/>
</dbReference>
<evidence type="ECO:0000256" key="1">
    <source>
        <dbReference type="ARBA" id="ARBA00022428"/>
    </source>
</evidence>
<proteinExistence type="inferred from homology"/>
<dbReference type="GO" id="GO:0008425">
    <property type="term" value="F:2-methoxy-6-polyprenyl-1,4-benzoquinol methyltransferase activity"/>
    <property type="evidence" value="ECO:0007669"/>
    <property type="project" value="UniProtKB-EC"/>
</dbReference>
<dbReference type="InterPro" id="IPR023576">
    <property type="entry name" value="UbiE/COQ5_MeTrFase_CS"/>
</dbReference>
<dbReference type="EMBL" id="JAKEVY010000004">
    <property type="protein sequence ID" value="MCF1716073.1"/>
    <property type="molecule type" value="Genomic_DNA"/>
</dbReference>
<feature type="binding site" evidence="5">
    <location>
        <position position="73"/>
    </location>
    <ligand>
        <name>S-adenosyl-L-methionine</name>
        <dbReference type="ChEBI" id="CHEBI:59789"/>
    </ligand>
</feature>
<dbReference type="InterPro" id="IPR004033">
    <property type="entry name" value="UbiE/COQ5_MeTrFase"/>
</dbReference>
<sequence length="251" mass="28053">MNSPLPHDTIVPFGDENKSKKEQVAEMFDQIAFRYDFLNRFLSGGIDVRWRKKAIRELQSIQPKTVLDVATGTADVALMTYKYLQPDHITGIDISNGMLDIGRQKIARLGLEKIITLQQADSEALPFSDNQFDAITVAFGVRNFQNLHKGLAEMLRVLKPGGKLVVLEFSKPKTVGFKSLYKFYMNLVTPGIGKLIAKNKSAYQYLNDSVQAFPEGDDFLKILSATGFEATYRKPLTMGISTIYAGTKAML</sequence>
<protein>
    <recommendedName>
        <fullName evidence="5">Demethylmenaquinone methyltransferase</fullName>
        <ecNumber evidence="5">2.1.1.163</ecNumber>
    </recommendedName>
</protein>
<keyword evidence="3 5" id="KW-0808">Transferase</keyword>
<dbReference type="GO" id="GO:0043770">
    <property type="term" value="F:demethylmenaquinone methyltransferase activity"/>
    <property type="evidence" value="ECO:0007669"/>
    <property type="project" value="UniProtKB-EC"/>
</dbReference>
<dbReference type="NCBIfam" id="TIGR01934">
    <property type="entry name" value="MenG_MenH_UbiE"/>
    <property type="match status" value="1"/>
</dbReference>
<comment type="function">
    <text evidence="5">Methyltransferase required for the conversion of demethylmenaquinol (DMKH2) to menaquinol (MKH2).</text>
</comment>
<reference evidence="6 7" key="1">
    <citation type="submission" date="2022-01" db="EMBL/GenBank/DDBJ databases">
        <title>Flavihumibacter sp. nov., isolated from sediment of a river.</title>
        <authorList>
            <person name="Liu H."/>
        </authorList>
    </citation>
    <scope>NUCLEOTIDE SEQUENCE [LARGE SCALE GENOMIC DNA]</scope>
    <source>
        <strain evidence="6 7">RY-1</strain>
    </source>
</reference>
<evidence type="ECO:0000256" key="4">
    <source>
        <dbReference type="ARBA" id="ARBA00022691"/>
    </source>
</evidence>
<dbReference type="Pfam" id="PF01209">
    <property type="entry name" value="Ubie_methyltran"/>
    <property type="match status" value="1"/>
</dbReference>
<dbReference type="PROSITE" id="PS51608">
    <property type="entry name" value="SAM_MT_UBIE"/>
    <property type="match status" value="1"/>
</dbReference>
<comment type="similarity">
    <text evidence="5">Belongs to the class I-like SAM-binding methyltransferase superfamily. MenG/UbiE family.</text>
</comment>
<dbReference type="PROSITE" id="PS01183">
    <property type="entry name" value="UBIE_1"/>
    <property type="match status" value="1"/>
</dbReference>
<evidence type="ECO:0000313" key="7">
    <source>
        <dbReference type="Proteomes" id="UP001200145"/>
    </source>
</evidence>
<comment type="caution">
    <text evidence="5">Lacks conserved residue(s) required for the propagation of feature annotation.</text>
</comment>
<keyword evidence="1 5" id="KW-0474">Menaquinone biosynthesis</keyword>
<dbReference type="RefSeq" id="WP_234867024.1">
    <property type="nucleotide sequence ID" value="NZ_JAKEVY010000004.1"/>
</dbReference>
<feature type="binding site" evidence="5">
    <location>
        <position position="93"/>
    </location>
    <ligand>
        <name>S-adenosyl-L-methionine</name>
        <dbReference type="ChEBI" id="CHEBI:59789"/>
    </ligand>
</feature>